<keyword evidence="2" id="KW-1185">Reference proteome</keyword>
<dbReference type="Proteomes" id="UP000248395">
    <property type="component" value="Unassembled WGS sequence"/>
</dbReference>
<reference evidence="1 2" key="1">
    <citation type="submission" date="2018-05" db="EMBL/GenBank/DDBJ databases">
        <title>Genomic Encyclopedia of Type Strains, Phase IV (KMG-IV): sequencing the most valuable type-strain genomes for metagenomic binning, comparative biology and taxonomic classification.</title>
        <authorList>
            <person name="Goeker M."/>
        </authorList>
    </citation>
    <scope>NUCLEOTIDE SEQUENCE [LARGE SCALE GENOMIC DNA]</scope>
    <source>
        <strain evidence="1 2">DSM 25134</strain>
    </source>
</reference>
<accession>A0A318JL58</accession>
<dbReference type="EMBL" id="QJKC01000005">
    <property type="protein sequence ID" value="PXX49015.1"/>
    <property type="molecule type" value="Genomic_DNA"/>
</dbReference>
<sequence length="72" mass="7904">MKKFDADATSILIATQILQNDVSAIFSYKDGVTPAENADHLANFIKQLSARLQADIVDDVIYAQIHSALKRA</sequence>
<evidence type="ECO:0000313" key="2">
    <source>
        <dbReference type="Proteomes" id="UP000248395"/>
    </source>
</evidence>
<protein>
    <submittedName>
        <fullName evidence="1">Uncharacterized protein</fullName>
    </submittedName>
</protein>
<dbReference type="RefSeq" id="WP_059286195.1">
    <property type="nucleotide sequence ID" value="NZ_LNQU01000063.1"/>
</dbReference>
<proteinExistence type="predicted"/>
<comment type="caution">
    <text evidence="1">The sequence shown here is derived from an EMBL/GenBank/DDBJ whole genome shotgun (WGS) entry which is preliminary data.</text>
</comment>
<dbReference type="AlphaFoldDB" id="A0A318JL58"/>
<name>A0A318JL58_9NEIS</name>
<organism evidence="1 2">
    <name type="scientific">Aquitalea magnusonii</name>
    <dbReference type="NCBI Taxonomy" id="332411"/>
    <lineage>
        <taxon>Bacteria</taxon>
        <taxon>Pseudomonadati</taxon>
        <taxon>Pseudomonadota</taxon>
        <taxon>Betaproteobacteria</taxon>
        <taxon>Neisseriales</taxon>
        <taxon>Chromobacteriaceae</taxon>
        <taxon>Aquitalea</taxon>
    </lineage>
</organism>
<evidence type="ECO:0000313" key="1">
    <source>
        <dbReference type="EMBL" id="PXX49015.1"/>
    </source>
</evidence>
<gene>
    <name evidence="1" type="ORF">DFR38_10551</name>
</gene>